<dbReference type="EMBL" id="BGPR01100976">
    <property type="protein sequence ID" value="GBM58068.1"/>
    <property type="molecule type" value="Genomic_DNA"/>
</dbReference>
<dbReference type="Proteomes" id="UP000499080">
    <property type="component" value="Unassembled WGS sequence"/>
</dbReference>
<proteinExistence type="predicted"/>
<accession>A0A4Y2GZZ6</accession>
<evidence type="ECO:0000313" key="5">
    <source>
        <dbReference type="Proteomes" id="UP000499080"/>
    </source>
</evidence>
<dbReference type="EMBL" id="BGPR01101170">
    <property type="protein sequence ID" value="GBM58801.1"/>
    <property type="molecule type" value="Genomic_DNA"/>
</dbReference>
<sequence>ALTKPEISENMENEPPFIPTITKTPGS</sequence>
<feature type="non-terminal residue" evidence="2">
    <location>
        <position position="1"/>
    </location>
</feature>
<protein>
    <submittedName>
        <fullName evidence="2">Uncharacterized protein</fullName>
    </submittedName>
</protein>
<organism evidence="2 5">
    <name type="scientific">Araneus ventricosus</name>
    <name type="common">Orbweaver spider</name>
    <name type="synonym">Epeira ventricosa</name>
    <dbReference type="NCBI Taxonomy" id="182803"/>
    <lineage>
        <taxon>Eukaryota</taxon>
        <taxon>Metazoa</taxon>
        <taxon>Ecdysozoa</taxon>
        <taxon>Arthropoda</taxon>
        <taxon>Chelicerata</taxon>
        <taxon>Arachnida</taxon>
        <taxon>Araneae</taxon>
        <taxon>Araneomorphae</taxon>
        <taxon>Entelegynae</taxon>
        <taxon>Araneoidea</taxon>
        <taxon>Araneidae</taxon>
        <taxon>Araneus</taxon>
    </lineage>
</organism>
<reference evidence="2 5" key="1">
    <citation type="journal article" date="2019" name="Sci. Rep.">
        <title>Orb-weaving spider Araneus ventricosus genome elucidates the spidroin gene catalogue.</title>
        <authorList>
            <person name="Kono N."/>
            <person name="Nakamura H."/>
            <person name="Ohtoshi R."/>
            <person name="Moran D.A.P."/>
            <person name="Shinohara A."/>
            <person name="Yoshida Y."/>
            <person name="Fujiwara M."/>
            <person name="Mori M."/>
            <person name="Tomita M."/>
            <person name="Arakawa K."/>
        </authorList>
    </citation>
    <scope>NUCLEOTIDE SEQUENCE [LARGE SCALE GENOMIC DNA]</scope>
</reference>
<dbReference type="AlphaFoldDB" id="A0A4Y2GZZ6"/>
<gene>
    <name evidence="3" type="ORF">AVEN_188648_1</name>
    <name evidence="2" type="ORF">AVEN_255113_1</name>
    <name evidence="4" type="ORF">AVEN_77241_1</name>
</gene>
<dbReference type="EMBL" id="BGPR01101162">
    <property type="protein sequence ID" value="GBM58759.1"/>
    <property type="molecule type" value="Genomic_DNA"/>
</dbReference>
<evidence type="ECO:0000313" key="4">
    <source>
        <dbReference type="EMBL" id="GBM58801.1"/>
    </source>
</evidence>
<feature type="region of interest" description="Disordered" evidence="1">
    <location>
        <begin position="1"/>
        <end position="27"/>
    </location>
</feature>
<keyword evidence="5" id="KW-1185">Reference proteome</keyword>
<evidence type="ECO:0000313" key="3">
    <source>
        <dbReference type="EMBL" id="GBM58759.1"/>
    </source>
</evidence>
<evidence type="ECO:0000256" key="1">
    <source>
        <dbReference type="SAM" id="MobiDB-lite"/>
    </source>
</evidence>
<evidence type="ECO:0000313" key="2">
    <source>
        <dbReference type="EMBL" id="GBM58068.1"/>
    </source>
</evidence>
<name>A0A4Y2GZZ6_ARAVE</name>
<comment type="caution">
    <text evidence="2">The sequence shown here is derived from an EMBL/GenBank/DDBJ whole genome shotgun (WGS) entry which is preliminary data.</text>
</comment>